<evidence type="ECO:0000313" key="3">
    <source>
        <dbReference type="Proteomes" id="UP000076738"/>
    </source>
</evidence>
<protein>
    <recommendedName>
        <fullName evidence="1">DUF8040 domain-containing protein</fullName>
    </recommendedName>
</protein>
<evidence type="ECO:0000259" key="1">
    <source>
        <dbReference type="Pfam" id="PF26138"/>
    </source>
</evidence>
<feature type="non-terminal residue" evidence="2">
    <location>
        <position position="62"/>
    </location>
</feature>
<feature type="non-terminal residue" evidence="2">
    <location>
        <position position="1"/>
    </location>
</feature>
<organism evidence="2 3">
    <name type="scientific">Calocera viscosa (strain TUFC12733)</name>
    <dbReference type="NCBI Taxonomy" id="1330018"/>
    <lineage>
        <taxon>Eukaryota</taxon>
        <taxon>Fungi</taxon>
        <taxon>Dikarya</taxon>
        <taxon>Basidiomycota</taxon>
        <taxon>Agaricomycotina</taxon>
        <taxon>Dacrymycetes</taxon>
        <taxon>Dacrymycetales</taxon>
        <taxon>Dacrymycetaceae</taxon>
        <taxon>Calocera</taxon>
    </lineage>
</organism>
<keyword evidence="3" id="KW-1185">Reference proteome</keyword>
<dbReference type="STRING" id="1330018.A0A167FIR7"/>
<name>A0A167FIR7_CALVF</name>
<evidence type="ECO:0000313" key="2">
    <source>
        <dbReference type="EMBL" id="KZO89531.1"/>
    </source>
</evidence>
<sequence length="62" mass="7048">HNSVRSGAHWVHELLHGPSSRIRETLGMHKHVFMKLCWVLVSRGGLKLARYVGTTEQVALFL</sequence>
<dbReference type="AlphaFoldDB" id="A0A167FIR7"/>
<dbReference type="Pfam" id="PF26138">
    <property type="entry name" value="DUF8040"/>
    <property type="match status" value="1"/>
</dbReference>
<dbReference type="EMBL" id="KV417385">
    <property type="protein sequence ID" value="KZO89531.1"/>
    <property type="molecule type" value="Genomic_DNA"/>
</dbReference>
<feature type="domain" description="DUF8040" evidence="1">
    <location>
        <begin position="3"/>
        <end position="62"/>
    </location>
</feature>
<gene>
    <name evidence="2" type="ORF">CALVIDRAFT_472745</name>
</gene>
<reference evidence="2 3" key="1">
    <citation type="journal article" date="2016" name="Mol. Biol. Evol.">
        <title>Comparative Genomics of Early-Diverging Mushroom-Forming Fungi Provides Insights into the Origins of Lignocellulose Decay Capabilities.</title>
        <authorList>
            <person name="Nagy L.G."/>
            <person name="Riley R."/>
            <person name="Tritt A."/>
            <person name="Adam C."/>
            <person name="Daum C."/>
            <person name="Floudas D."/>
            <person name="Sun H."/>
            <person name="Yadav J.S."/>
            <person name="Pangilinan J."/>
            <person name="Larsson K.H."/>
            <person name="Matsuura K."/>
            <person name="Barry K."/>
            <person name="Labutti K."/>
            <person name="Kuo R."/>
            <person name="Ohm R.A."/>
            <person name="Bhattacharya S.S."/>
            <person name="Shirouzu T."/>
            <person name="Yoshinaga Y."/>
            <person name="Martin F.M."/>
            <person name="Grigoriev I.V."/>
            <person name="Hibbett D.S."/>
        </authorList>
    </citation>
    <scope>NUCLEOTIDE SEQUENCE [LARGE SCALE GENOMIC DNA]</scope>
    <source>
        <strain evidence="2 3">TUFC12733</strain>
    </source>
</reference>
<dbReference type="Proteomes" id="UP000076738">
    <property type="component" value="Unassembled WGS sequence"/>
</dbReference>
<dbReference type="OrthoDB" id="2430314at2759"/>
<dbReference type="InterPro" id="IPR058353">
    <property type="entry name" value="DUF8040"/>
</dbReference>
<accession>A0A167FIR7</accession>
<proteinExistence type="predicted"/>